<evidence type="ECO:0000256" key="3">
    <source>
        <dbReference type="ARBA" id="ARBA00022448"/>
    </source>
</evidence>
<dbReference type="NCBIfam" id="TIGR01730">
    <property type="entry name" value="RND_mfp"/>
    <property type="match status" value="1"/>
</dbReference>
<feature type="coiled-coil region" evidence="4">
    <location>
        <begin position="104"/>
        <end position="131"/>
    </location>
</feature>
<dbReference type="EMBL" id="JAQGEF010000022">
    <property type="protein sequence ID" value="MDA3616085.1"/>
    <property type="molecule type" value="Genomic_DNA"/>
</dbReference>
<proteinExistence type="inferred from homology"/>
<dbReference type="Gene3D" id="1.10.287.470">
    <property type="entry name" value="Helix hairpin bin"/>
    <property type="match status" value="1"/>
</dbReference>
<name>A0ABT4UPF3_9BACT</name>
<dbReference type="PANTHER" id="PTHR30469:SF33">
    <property type="entry name" value="SLR1207 PROTEIN"/>
    <property type="match status" value="1"/>
</dbReference>
<dbReference type="InterPro" id="IPR058625">
    <property type="entry name" value="MdtA-like_BSH"/>
</dbReference>
<dbReference type="Proteomes" id="UP001210231">
    <property type="component" value="Unassembled WGS sequence"/>
</dbReference>
<comment type="subcellular location">
    <subcellularLocation>
        <location evidence="1">Cell envelope</location>
    </subcellularLocation>
</comment>
<reference evidence="7 8" key="1">
    <citation type="submission" date="2022-12" db="EMBL/GenBank/DDBJ databases">
        <title>Chitinophagaceae gen. sp. nov., a new member of the family Chitinophagaceae, isolated from soil in a chemical factory.</title>
        <authorList>
            <person name="Ke Z."/>
        </authorList>
    </citation>
    <scope>NUCLEOTIDE SEQUENCE [LARGE SCALE GENOMIC DNA]</scope>
    <source>
        <strain evidence="7 8">LY-5</strain>
    </source>
</reference>
<dbReference type="PANTHER" id="PTHR30469">
    <property type="entry name" value="MULTIDRUG RESISTANCE PROTEIN MDTA"/>
    <property type="match status" value="1"/>
</dbReference>
<keyword evidence="3" id="KW-0813">Transport</keyword>
<dbReference type="Gene3D" id="2.40.50.100">
    <property type="match status" value="1"/>
</dbReference>
<feature type="domain" description="Multidrug resistance protein MdtA-like barrel-sandwich hybrid" evidence="5">
    <location>
        <begin position="58"/>
        <end position="217"/>
    </location>
</feature>
<dbReference type="Pfam" id="PF25967">
    <property type="entry name" value="RND-MFP_C"/>
    <property type="match status" value="1"/>
</dbReference>
<accession>A0ABT4UPF3</accession>
<evidence type="ECO:0000256" key="4">
    <source>
        <dbReference type="SAM" id="Coils"/>
    </source>
</evidence>
<dbReference type="Gene3D" id="2.40.420.20">
    <property type="match status" value="1"/>
</dbReference>
<dbReference type="SUPFAM" id="SSF111369">
    <property type="entry name" value="HlyD-like secretion proteins"/>
    <property type="match status" value="1"/>
</dbReference>
<keyword evidence="8" id="KW-1185">Reference proteome</keyword>
<evidence type="ECO:0000259" key="5">
    <source>
        <dbReference type="Pfam" id="PF25917"/>
    </source>
</evidence>
<dbReference type="InterPro" id="IPR006143">
    <property type="entry name" value="RND_pump_MFP"/>
</dbReference>
<protein>
    <submittedName>
        <fullName evidence="7">Efflux RND transporter periplasmic adaptor subunit</fullName>
    </submittedName>
</protein>
<gene>
    <name evidence="7" type="ORF">O3P16_14815</name>
</gene>
<dbReference type="Pfam" id="PF25917">
    <property type="entry name" value="BSH_RND"/>
    <property type="match status" value="1"/>
</dbReference>
<organism evidence="7 8">
    <name type="scientific">Polluticaenibacter yanchengensis</name>
    <dbReference type="NCBI Taxonomy" id="3014562"/>
    <lineage>
        <taxon>Bacteria</taxon>
        <taxon>Pseudomonadati</taxon>
        <taxon>Bacteroidota</taxon>
        <taxon>Chitinophagia</taxon>
        <taxon>Chitinophagales</taxon>
        <taxon>Chitinophagaceae</taxon>
        <taxon>Polluticaenibacter</taxon>
    </lineage>
</organism>
<sequence length="454" mass="49082">MSKKLKWILGIAVVLLILFLVFGRKKDEGINVAVEAVGNKNVIETVNASGKIYPEVEVKVSPDISGEIVELNVMEGDSVKKGQVVARIFADLYADQQSQAAAIVSQQKYQVKNAEEQIAGLKSAMDQTEAAFKRQKQLLADKVISQSEFEIAQNAYLSAKANYSASLQNVSASKAGVQSAQASLNRASKDVGRATLIAPMDGVVSLLNVKKGERVVGTAQMAGTEMMRIADMGSIEVRVDVPENDIPKVSIGDTAIVNVDAYFNRTFKGIVYQIASSQNGAINASTLTTTTSNEVTNYKVYIRLLKSSYEDLIVPGKKQNFPFRPGMTATADIQTTRKNNILAVPINAVTTRTKTKDAEKPAAEVSFDQEGIAASDDDESEVVVFVIDSAGTSVKKRLVKTGIQDSKNIEITSGLKVGDKIVVEPYNVIFKDLNDGSKVKVVDKKDLFKTTGKK</sequence>
<evidence type="ECO:0000313" key="8">
    <source>
        <dbReference type="Proteomes" id="UP001210231"/>
    </source>
</evidence>
<dbReference type="InterPro" id="IPR058627">
    <property type="entry name" value="MdtA-like_C"/>
</dbReference>
<keyword evidence="4" id="KW-0175">Coiled coil</keyword>
<dbReference type="RefSeq" id="WP_407032415.1">
    <property type="nucleotide sequence ID" value="NZ_JAQGEF010000022.1"/>
</dbReference>
<evidence type="ECO:0000313" key="7">
    <source>
        <dbReference type="EMBL" id="MDA3616085.1"/>
    </source>
</evidence>
<comment type="caution">
    <text evidence="7">The sequence shown here is derived from an EMBL/GenBank/DDBJ whole genome shotgun (WGS) entry which is preliminary data.</text>
</comment>
<feature type="domain" description="Multidrug resistance protein MdtA-like C-terminal permuted SH3" evidence="6">
    <location>
        <begin position="376"/>
        <end position="424"/>
    </location>
</feature>
<evidence type="ECO:0000256" key="2">
    <source>
        <dbReference type="ARBA" id="ARBA00009477"/>
    </source>
</evidence>
<evidence type="ECO:0000256" key="1">
    <source>
        <dbReference type="ARBA" id="ARBA00004196"/>
    </source>
</evidence>
<evidence type="ECO:0000259" key="6">
    <source>
        <dbReference type="Pfam" id="PF25967"/>
    </source>
</evidence>
<dbReference type="Gene3D" id="2.40.30.170">
    <property type="match status" value="1"/>
</dbReference>
<comment type="similarity">
    <text evidence="2">Belongs to the membrane fusion protein (MFP) (TC 8.A.1) family.</text>
</comment>